<gene>
    <name evidence="2" type="ORF">ACFSR9_03705</name>
</gene>
<evidence type="ECO:0008006" key="4">
    <source>
        <dbReference type="Google" id="ProtNLM"/>
    </source>
</evidence>
<comment type="caution">
    <text evidence="2">The sequence shown here is derived from an EMBL/GenBank/DDBJ whole genome shotgun (WGS) entry which is preliminary data.</text>
</comment>
<name>A0ABW5NZQ0_9DEIO</name>
<dbReference type="RefSeq" id="WP_386843159.1">
    <property type="nucleotide sequence ID" value="NZ_JBHUMK010000012.1"/>
</dbReference>
<protein>
    <recommendedName>
        <fullName evidence="4">EamA family transporter</fullName>
    </recommendedName>
</protein>
<evidence type="ECO:0000313" key="2">
    <source>
        <dbReference type="EMBL" id="MFD2608546.1"/>
    </source>
</evidence>
<feature type="transmembrane region" description="Helical" evidence="1">
    <location>
        <begin position="41"/>
        <end position="64"/>
    </location>
</feature>
<sequence length="78" mass="8084">MSTSAARTPLSAGVLLILLSAVLWGTVGITVASLYRLTDLNALTVGLARVALAVPALVAASALLRQFQSFQPTRTFIG</sequence>
<proteinExistence type="predicted"/>
<evidence type="ECO:0000313" key="3">
    <source>
        <dbReference type="Proteomes" id="UP001597475"/>
    </source>
</evidence>
<keyword evidence="1" id="KW-1133">Transmembrane helix</keyword>
<keyword evidence="1" id="KW-0472">Membrane</keyword>
<feature type="transmembrane region" description="Helical" evidence="1">
    <location>
        <begin position="12"/>
        <end position="35"/>
    </location>
</feature>
<keyword evidence="1" id="KW-0812">Transmembrane</keyword>
<evidence type="ECO:0000256" key="1">
    <source>
        <dbReference type="SAM" id="Phobius"/>
    </source>
</evidence>
<dbReference type="Proteomes" id="UP001597475">
    <property type="component" value="Unassembled WGS sequence"/>
</dbReference>
<reference evidence="3" key="1">
    <citation type="journal article" date="2019" name="Int. J. Syst. Evol. Microbiol.">
        <title>The Global Catalogue of Microorganisms (GCM) 10K type strain sequencing project: providing services to taxonomists for standard genome sequencing and annotation.</title>
        <authorList>
            <consortium name="The Broad Institute Genomics Platform"/>
            <consortium name="The Broad Institute Genome Sequencing Center for Infectious Disease"/>
            <person name="Wu L."/>
            <person name="Ma J."/>
        </authorList>
    </citation>
    <scope>NUCLEOTIDE SEQUENCE [LARGE SCALE GENOMIC DNA]</scope>
    <source>
        <strain evidence="3">KCTC 33842</strain>
    </source>
</reference>
<keyword evidence="3" id="KW-1185">Reference proteome</keyword>
<accession>A0ABW5NZQ0</accession>
<organism evidence="2 3">
    <name type="scientific">Deinococcus taklimakanensis</name>
    <dbReference type="NCBI Taxonomy" id="536443"/>
    <lineage>
        <taxon>Bacteria</taxon>
        <taxon>Thermotogati</taxon>
        <taxon>Deinococcota</taxon>
        <taxon>Deinococci</taxon>
        <taxon>Deinococcales</taxon>
        <taxon>Deinococcaceae</taxon>
        <taxon>Deinococcus</taxon>
    </lineage>
</organism>
<dbReference type="EMBL" id="JBHUMK010000012">
    <property type="protein sequence ID" value="MFD2608546.1"/>
    <property type="molecule type" value="Genomic_DNA"/>
</dbReference>